<dbReference type="Proteomes" id="UP001299283">
    <property type="component" value="Unassembled WGS sequence"/>
</dbReference>
<keyword evidence="2" id="KW-1185">Reference proteome</keyword>
<comment type="caution">
    <text evidence="1">The sequence shown here is derived from an EMBL/GenBank/DDBJ whole genome shotgun (WGS) entry which is preliminary data.</text>
</comment>
<dbReference type="PANTHER" id="PTHR41260:SF1">
    <property type="entry name" value="PROTEIN ECSC"/>
    <property type="match status" value="1"/>
</dbReference>
<reference evidence="1 2" key="1">
    <citation type="submission" date="2023-12" db="EMBL/GenBank/DDBJ databases">
        <title>Description of new species of Mycobacterium terrae complex isolated from sewage at the Sao Paulo Zoological Park Foundation in Brazil.</title>
        <authorList>
            <person name="Romagnoli C.L."/>
            <person name="Conceicao E.C."/>
            <person name="Machado E."/>
            <person name="Barreto L.B.P.F."/>
            <person name="Sharma A."/>
            <person name="Silva N.M."/>
            <person name="Marques L.E."/>
            <person name="Juliana M.A."/>
            <person name="Lourenco M.C.S."/>
            <person name="Digiampietri L.A."/>
            <person name="Suffys P.N."/>
            <person name="Viana-Niero C."/>
        </authorList>
    </citation>
    <scope>NUCLEOTIDE SEQUENCE [LARGE SCALE GENOMIC DNA]</scope>
    <source>
        <strain evidence="1 2">MYC017</strain>
    </source>
</reference>
<evidence type="ECO:0000313" key="1">
    <source>
        <dbReference type="EMBL" id="MEB3071788.1"/>
    </source>
</evidence>
<accession>A0ABU5Z765</accession>
<dbReference type="RefSeq" id="WP_225398462.1">
    <property type="nucleotide sequence ID" value="NZ_JAYJJQ010000035.1"/>
</dbReference>
<dbReference type="InterPro" id="IPR024787">
    <property type="entry name" value="EcsC"/>
</dbReference>
<proteinExistence type="predicted"/>
<dbReference type="EMBL" id="JAYJJQ010000035">
    <property type="protein sequence ID" value="MEB3071788.1"/>
    <property type="molecule type" value="Genomic_DNA"/>
</dbReference>
<evidence type="ECO:0000313" key="2">
    <source>
        <dbReference type="Proteomes" id="UP001299283"/>
    </source>
</evidence>
<dbReference type="Pfam" id="PF12787">
    <property type="entry name" value="EcsC"/>
    <property type="match status" value="1"/>
</dbReference>
<dbReference type="PANTHER" id="PTHR41260">
    <property type="entry name" value="PROTEIN ECSC"/>
    <property type="match status" value="1"/>
</dbReference>
<gene>
    <name evidence="1" type="ORF">K5L39_21665</name>
</gene>
<protein>
    <submittedName>
        <fullName evidence="1">EcsC family protein</fullName>
    </submittedName>
</protein>
<organism evidence="1 2">
    <name type="scientific">[Mycobacterium] vasticus</name>
    <dbReference type="NCBI Taxonomy" id="2875777"/>
    <lineage>
        <taxon>Bacteria</taxon>
        <taxon>Bacillati</taxon>
        <taxon>Actinomycetota</taxon>
        <taxon>Actinomycetes</taxon>
        <taxon>Mycobacteriales</taxon>
        <taxon>Mycobacteriaceae</taxon>
        <taxon>Mycolicibacter</taxon>
    </lineage>
</organism>
<name>A0ABU5Z765_9MYCO</name>
<sequence length="358" mass="38020">MAQTIQPGMSGYERRAWDALVDAATTTQPPGPFESLSQGLLGRAQQVVTQLRSGIEQVPGATAAIGKLDQLTTKALETLHTVLVERGLNSVKPANVFAMFADEGITVGSYDDVRRLDLRHCDGSVPRRKERYIALAVAEGAASSLAVTSAAVSSTVSGGTTLTVAASAVVADVTAVMVGMGRIVALVAAHYGYDVREPDEQAFATGVIAYSVAGNSAEKAAALASLSRLTQQMMRRESWQHLEQRQAANVIQQVSTALGFRLAKRKLAQAVPVLGAVVNGGLNARIAHRTFERAQHAYRLRFLTEKHDLDAAQWAPVVASDDVIDIPLIDEVLDAELAESDGWSAGGVQPGDEDLQQP</sequence>